<evidence type="ECO:0000259" key="2">
    <source>
        <dbReference type="Pfam" id="PF16173"/>
    </source>
</evidence>
<evidence type="ECO:0008006" key="5">
    <source>
        <dbReference type="Google" id="ProtNLM"/>
    </source>
</evidence>
<reference evidence="3 4" key="1">
    <citation type="submission" date="2020-08" db="EMBL/GenBank/DDBJ databases">
        <title>Genomic Encyclopedia of Type Strains, Phase III (KMG-III): the genomes of soil and plant-associated and newly described type strains.</title>
        <authorList>
            <person name="Whitman W."/>
        </authorList>
    </citation>
    <scope>NUCLEOTIDE SEQUENCE [LARGE SCALE GENOMIC DNA]</scope>
    <source>
        <strain evidence="3 4">CECT 7247</strain>
    </source>
</reference>
<feature type="domain" description="DUF4832" evidence="1">
    <location>
        <begin position="195"/>
        <end position="409"/>
    </location>
</feature>
<proteinExistence type="predicted"/>
<dbReference type="InterPro" id="IPR032379">
    <property type="entry name" value="DUF4874"/>
</dbReference>
<evidence type="ECO:0000259" key="1">
    <source>
        <dbReference type="Pfam" id="PF16116"/>
    </source>
</evidence>
<dbReference type="Pfam" id="PF16116">
    <property type="entry name" value="DUF4832"/>
    <property type="match status" value="1"/>
</dbReference>
<gene>
    <name evidence="3" type="ORF">FHS28_003359</name>
</gene>
<dbReference type="EMBL" id="JACHXO010000006">
    <property type="protein sequence ID" value="MBB3195949.1"/>
    <property type="molecule type" value="Genomic_DNA"/>
</dbReference>
<sequence>MSFTATDAEFPNPERGFYRWAWNDLGGFTAADAQDAYNNGYRLVYGRLNLANYRTTDLPASLLTQLTTAFANARGAGIKLVIRAVYNYPETETDYQNAQDASLTRVQSHLNQLKPVLQANADVIAYVQAGFIGAWGEWHTSSNQLTTEANRTAVRDALLAAVPSTRFIDVRYPPYVMAWTPTLPSLQSALSGAYRVGVHNDCFLASRTDVGTYDDNSSAQAAQRDYVARLGDLAPFGGETCNPADEAGAVPRTSCADILAEGARYRLTYLNDEYYRDLFHARWIQNGCMAEVKRKMGYRVQLVSATHATSATRGQVLTLDLTVRNTGWARMFNPRGVQVLLRDASGSVRKLTATGADPRSWLPGADQAASVAVTLPSDLPAGPYSVWLALPDAERSLAADVRYAVRWANADDAVTGQKWDATLGAFSLGSSIEVK</sequence>
<dbReference type="RefSeq" id="WP_184295062.1">
    <property type="nucleotide sequence ID" value="NZ_JACHXO010000006.1"/>
</dbReference>
<comment type="caution">
    <text evidence="3">The sequence shown here is derived from an EMBL/GenBank/DDBJ whole genome shotgun (WGS) entry which is preliminary data.</text>
</comment>
<evidence type="ECO:0000313" key="4">
    <source>
        <dbReference type="Proteomes" id="UP000574369"/>
    </source>
</evidence>
<protein>
    <recommendedName>
        <fullName evidence="5">DUF4832 domain-containing protein</fullName>
    </recommendedName>
</protein>
<dbReference type="Proteomes" id="UP000574369">
    <property type="component" value="Unassembled WGS sequence"/>
</dbReference>
<dbReference type="InterPro" id="IPR032267">
    <property type="entry name" value="DUF4832"/>
</dbReference>
<dbReference type="Pfam" id="PF16173">
    <property type="entry name" value="DUF4874"/>
    <property type="match status" value="1"/>
</dbReference>
<evidence type="ECO:0000313" key="3">
    <source>
        <dbReference type="EMBL" id="MBB3195949.1"/>
    </source>
</evidence>
<keyword evidence="4" id="KW-1185">Reference proteome</keyword>
<accession>A0ABR6GV01</accession>
<organism evidence="3 4">
    <name type="scientific">Roseateles terrae</name>
    <dbReference type="NCBI Taxonomy" id="431060"/>
    <lineage>
        <taxon>Bacteria</taxon>
        <taxon>Pseudomonadati</taxon>
        <taxon>Pseudomonadota</taxon>
        <taxon>Betaproteobacteria</taxon>
        <taxon>Burkholderiales</taxon>
        <taxon>Sphaerotilaceae</taxon>
        <taxon>Roseateles</taxon>
    </lineage>
</organism>
<name>A0ABR6GV01_9BURK</name>
<feature type="domain" description="DUF4874" evidence="2">
    <location>
        <begin position="12"/>
        <end position="174"/>
    </location>
</feature>